<feature type="transmembrane region" description="Helical" evidence="1">
    <location>
        <begin position="38"/>
        <end position="56"/>
    </location>
</feature>
<feature type="transmembrane region" description="Helical" evidence="1">
    <location>
        <begin position="62"/>
        <end position="84"/>
    </location>
</feature>
<protein>
    <submittedName>
        <fullName evidence="2">Na+-transporting methylmalonyl-CoA/oxaloacetate decarboxylase gamma subunit</fullName>
    </submittedName>
</protein>
<keyword evidence="1" id="KW-0472">Membrane</keyword>
<keyword evidence="1" id="KW-0812">Transmembrane</keyword>
<keyword evidence="1" id="KW-1133">Transmembrane helix</keyword>
<evidence type="ECO:0000313" key="2">
    <source>
        <dbReference type="EMBL" id="MDQ0359546.1"/>
    </source>
</evidence>
<evidence type="ECO:0000256" key="1">
    <source>
        <dbReference type="SAM" id="Phobius"/>
    </source>
</evidence>
<keyword evidence="3" id="KW-1185">Reference proteome</keyword>
<dbReference type="Proteomes" id="UP001230220">
    <property type="component" value="Unassembled WGS sequence"/>
</dbReference>
<organism evidence="2 3">
    <name type="scientific">Breznakia pachnodae</name>
    <dbReference type="NCBI Taxonomy" id="265178"/>
    <lineage>
        <taxon>Bacteria</taxon>
        <taxon>Bacillati</taxon>
        <taxon>Bacillota</taxon>
        <taxon>Erysipelotrichia</taxon>
        <taxon>Erysipelotrichales</taxon>
        <taxon>Erysipelotrichaceae</taxon>
        <taxon>Breznakia</taxon>
    </lineage>
</organism>
<sequence length="212" mass="23581">MSNNNSDMSNNNSEWTVKEDKVKIGTEWKSAKQLKKSFILELLAAIAFGVLCIYAFTINILLGVVILFVTLFFILTAMGSISALKAVGEKIEFKPSGNLKDKVQTMKEKMEPKAAIETITVLETNLINTANKQRQAIISTIEKEMILLISEDFTVTTKDEDVVGDISKSDIAKINTFSSKEDDIQEFKCKVLSIEKNASDKHVVNVEILAIK</sequence>
<gene>
    <name evidence="2" type="ORF">J2S15_000277</name>
</gene>
<name>A0ABU0DY96_9FIRM</name>
<dbReference type="EMBL" id="JAUSUR010000001">
    <property type="protein sequence ID" value="MDQ0359546.1"/>
    <property type="molecule type" value="Genomic_DNA"/>
</dbReference>
<accession>A0ABU0DY96</accession>
<evidence type="ECO:0000313" key="3">
    <source>
        <dbReference type="Proteomes" id="UP001230220"/>
    </source>
</evidence>
<reference evidence="2 3" key="1">
    <citation type="submission" date="2023-07" db="EMBL/GenBank/DDBJ databases">
        <title>Genomic Encyclopedia of Type Strains, Phase IV (KMG-IV): sequencing the most valuable type-strain genomes for metagenomic binning, comparative biology and taxonomic classification.</title>
        <authorList>
            <person name="Goeker M."/>
        </authorList>
    </citation>
    <scope>NUCLEOTIDE SEQUENCE [LARGE SCALE GENOMIC DNA]</scope>
    <source>
        <strain evidence="2 3">DSM 16784</strain>
    </source>
</reference>
<proteinExistence type="predicted"/>
<dbReference type="RefSeq" id="WP_307404742.1">
    <property type="nucleotide sequence ID" value="NZ_JAUSUR010000001.1"/>
</dbReference>
<comment type="caution">
    <text evidence="2">The sequence shown here is derived from an EMBL/GenBank/DDBJ whole genome shotgun (WGS) entry which is preliminary data.</text>
</comment>